<evidence type="ECO:0000256" key="13">
    <source>
        <dbReference type="SAM" id="Phobius"/>
    </source>
</evidence>
<dbReference type="OrthoDB" id="8188903at2759"/>
<evidence type="ECO:0000256" key="11">
    <source>
        <dbReference type="ARBA" id="ARBA00023303"/>
    </source>
</evidence>
<dbReference type="InterPro" id="IPR001873">
    <property type="entry name" value="ENaC"/>
</dbReference>
<sequence>MEAFQQRAISFVPETTYLHWNTGFPAATVCEKLDNGKIWDLAKRINPSADISTISKLTGYLRQMIFYGGKCNDCNRYCSNSAMCPTNIFDLVKEVLANCTSLLGDCYWNGVKFECCDEFYSYLTPYGICYAINSLQTMKKNSTVGQRVDLISNMATGPGKLEFKVFADAEITEIENDPHISSLSLSQRGCILPHENPLTMYDIYSSSACISECQAKIQLQLCGCVHHYTPQITGWRRTCDLAGIMCIDGYAEALCEITSMGSPELNVSCDCTTPSCTEPEYAMIPVVTTELDTAAWSHFRLEMMALPTVRYRRNVIRSKLDIVVSTGGAAGFFLGASLISVVELIMYFCIRIIPRNHPPNNIRN</sequence>
<dbReference type="GO" id="GO:0015280">
    <property type="term" value="F:ligand-gated sodium channel activity"/>
    <property type="evidence" value="ECO:0007669"/>
    <property type="project" value="TreeGrafter"/>
</dbReference>
<evidence type="ECO:0000313" key="16">
    <source>
        <dbReference type="Proteomes" id="UP000502823"/>
    </source>
</evidence>
<evidence type="ECO:0000256" key="6">
    <source>
        <dbReference type="ARBA" id="ARBA00022989"/>
    </source>
</evidence>
<keyword evidence="6 13" id="KW-1133">Transmembrane helix</keyword>
<evidence type="ECO:0000256" key="10">
    <source>
        <dbReference type="ARBA" id="ARBA00023201"/>
    </source>
</evidence>
<evidence type="ECO:0000313" key="15">
    <source>
        <dbReference type="EMBL" id="GFG28422.1"/>
    </source>
</evidence>
<dbReference type="PANTHER" id="PTHR11690:SF175">
    <property type="entry name" value="PICKPOCKET 13-RELATED"/>
    <property type="match status" value="1"/>
</dbReference>
<keyword evidence="8 12" id="KW-0406">Ion transport</keyword>
<keyword evidence="5 12" id="KW-0812">Transmembrane</keyword>
<evidence type="ECO:0000259" key="14">
    <source>
        <dbReference type="PROSITE" id="PS51379"/>
    </source>
</evidence>
<keyword evidence="16" id="KW-1185">Reference proteome</keyword>
<evidence type="ECO:0000256" key="3">
    <source>
        <dbReference type="ARBA" id="ARBA00022448"/>
    </source>
</evidence>
<feature type="transmembrane region" description="Helical" evidence="13">
    <location>
        <begin position="322"/>
        <end position="350"/>
    </location>
</feature>
<evidence type="ECO:0000256" key="7">
    <source>
        <dbReference type="ARBA" id="ARBA00023053"/>
    </source>
</evidence>
<dbReference type="EMBL" id="BLKM01009860">
    <property type="protein sequence ID" value="GFG28422.1"/>
    <property type="molecule type" value="Genomic_DNA"/>
</dbReference>
<dbReference type="PROSITE" id="PS51379">
    <property type="entry name" value="4FE4S_FER_2"/>
    <property type="match status" value="1"/>
</dbReference>
<protein>
    <recommendedName>
        <fullName evidence="14">4Fe-4S ferredoxin-type domain-containing protein</fullName>
    </recommendedName>
</protein>
<evidence type="ECO:0000256" key="2">
    <source>
        <dbReference type="ARBA" id="ARBA00007193"/>
    </source>
</evidence>
<evidence type="ECO:0000256" key="4">
    <source>
        <dbReference type="ARBA" id="ARBA00022461"/>
    </source>
</evidence>
<gene>
    <name evidence="15" type="ORF">Cfor_00619</name>
</gene>
<dbReference type="Proteomes" id="UP000502823">
    <property type="component" value="Unassembled WGS sequence"/>
</dbReference>
<keyword evidence="7" id="KW-0915">Sodium</keyword>
<dbReference type="AlphaFoldDB" id="A0A6L2PB79"/>
<keyword evidence="3 12" id="KW-0813">Transport</keyword>
<evidence type="ECO:0000256" key="5">
    <source>
        <dbReference type="ARBA" id="ARBA00022692"/>
    </source>
</evidence>
<dbReference type="GO" id="GO:0005886">
    <property type="term" value="C:plasma membrane"/>
    <property type="evidence" value="ECO:0007669"/>
    <property type="project" value="TreeGrafter"/>
</dbReference>
<feature type="domain" description="4Fe-4S ferredoxin-type" evidence="14">
    <location>
        <begin position="62"/>
        <end position="94"/>
    </location>
</feature>
<organism evidence="15 16">
    <name type="scientific">Coptotermes formosanus</name>
    <name type="common">Formosan subterranean termite</name>
    <dbReference type="NCBI Taxonomy" id="36987"/>
    <lineage>
        <taxon>Eukaryota</taxon>
        <taxon>Metazoa</taxon>
        <taxon>Ecdysozoa</taxon>
        <taxon>Arthropoda</taxon>
        <taxon>Hexapoda</taxon>
        <taxon>Insecta</taxon>
        <taxon>Pterygota</taxon>
        <taxon>Neoptera</taxon>
        <taxon>Polyneoptera</taxon>
        <taxon>Dictyoptera</taxon>
        <taxon>Blattodea</taxon>
        <taxon>Blattoidea</taxon>
        <taxon>Termitoidae</taxon>
        <taxon>Rhinotermitidae</taxon>
        <taxon>Coptotermes</taxon>
    </lineage>
</organism>
<dbReference type="Gene3D" id="1.10.287.770">
    <property type="entry name" value="YojJ-like"/>
    <property type="match status" value="1"/>
</dbReference>
<dbReference type="InterPro" id="IPR017896">
    <property type="entry name" value="4Fe4S_Fe-S-bd"/>
</dbReference>
<comment type="similarity">
    <text evidence="2 12">Belongs to the amiloride-sensitive sodium channel (TC 1.A.6) family.</text>
</comment>
<keyword evidence="10 12" id="KW-0739">Sodium transport</keyword>
<accession>A0A6L2PB79</accession>
<evidence type="ECO:0000256" key="1">
    <source>
        <dbReference type="ARBA" id="ARBA00004141"/>
    </source>
</evidence>
<keyword evidence="4 12" id="KW-0894">Sodium channel</keyword>
<reference evidence="16" key="1">
    <citation type="submission" date="2020-01" db="EMBL/GenBank/DDBJ databases">
        <title>Draft genome sequence of the Termite Coptotermes fromosanus.</title>
        <authorList>
            <person name="Itakura S."/>
            <person name="Yosikawa Y."/>
            <person name="Umezawa K."/>
        </authorList>
    </citation>
    <scope>NUCLEOTIDE SEQUENCE [LARGE SCALE GENOMIC DNA]</scope>
</reference>
<comment type="subcellular location">
    <subcellularLocation>
        <location evidence="1">Membrane</location>
        <topology evidence="1">Multi-pass membrane protein</topology>
    </subcellularLocation>
</comment>
<evidence type="ECO:0000256" key="8">
    <source>
        <dbReference type="ARBA" id="ARBA00023065"/>
    </source>
</evidence>
<dbReference type="Pfam" id="PF00858">
    <property type="entry name" value="ASC"/>
    <property type="match status" value="2"/>
</dbReference>
<keyword evidence="9 13" id="KW-0472">Membrane</keyword>
<comment type="caution">
    <text evidence="15">The sequence shown here is derived from an EMBL/GenBank/DDBJ whole genome shotgun (WGS) entry which is preliminary data.</text>
</comment>
<proteinExistence type="inferred from homology"/>
<dbReference type="Gene3D" id="2.60.470.10">
    <property type="entry name" value="Acid-sensing ion channels like domains"/>
    <property type="match status" value="1"/>
</dbReference>
<keyword evidence="11 12" id="KW-0407">Ion channel</keyword>
<evidence type="ECO:0000256" key="12">
    <source>
        <dbReference type="RuleBase" id="RU000679"/>
    </source>
</evidence>
<name>A0A6L2PB79_COPFO</name>
<dbReference type="PANTHER" id="PTHR11690">
    <property type="entry name" value="AMILORIDE-SENSITIVE SODIUM CHANNEL-RELATED"/>
    <property type="match status" value="1"/>
</dbReference>
<dbReference type="InParanoid" id="A0A6L2PB79"/>
<evidence type="ECO:0000256" key="9">
    <source>
        <dbReference type="ARBA" id="ARBA00023136"/>
    </source>
</evidence>